<accession>A0A8X6SY69</accession>
<evidence type="ECO:0008006" key="3">
    <source>
        <dbReference type="Google" id="ProtNLM"/>
    </source>
</evidence>
<sequence length="124" mass="14268">MLWLVCHEFEPSSTEDLPCREFHTVASEQKKQKFRPANIPYSISSSANRRIFLKKKERRSASFQGKKCVVLDNVRLANVWDHVPKMVSSYKQCGKCSRMGQEKRTRYMCAECVVPLGIATCSSF</sequence>
<dbReference type="EMBL" id="BMAU01021339">
    <property type="protein sequence ID" value="GFY16506.1"/>
    <property type="molecule type" value="Genomic_DNA"/>
</dbReference>
<gene>
    <name evidence="1" type="ORF">TNCV_735351</name>
</gene>
<organism evidence="1 2">
    <name type="scientific">Trichonephila clavipes</name>
    <name type="common">Golden silk orbweaver</name>
    <name type="synonym">Nephila clavipes</name>
    <dbReference type="NCBI Taxonomy" id="2585209"/>
    <lineage>
        <taxon>Eukaryota</taxon>
        <taxon>Metazoa</taxon>
        <taxon>Ecdysozoa</taxon>
        <taxon>Arthropoda</taxon>
        <taxon>Chelicerata</taxon>
        <taxon>Arachnida</taxon>
        <taxon>Araneae</taxon>
        <taxon>Araneomorphae</taxon>
        <taxon>Entelegynae</taxon>
        <taxon>Araneoidea</taxon>
        <taxon>Nephilidae</taxon>
        <taxon>Trichonephila</taxon>
    </lineage>
</organism>
<name>A0A8X6SY69_TRICX</name>
<proteinExistence type="predicted"/>
<dbReference type="Proteomes" id="UP000887159">
    <property type="component" value="Unassembled WGS sequence"/>
</dbReference>
<protein>
    <recommendedName>
        <fullName evidence="3">PiggyBac transposable element-derived protein 4 C-terminal zinc-ribbon domain-containing protein</fullName>
    </recommendedName>
</protein>
<reference evidence="1" key="1">
    <citation type="submission" date="2020-08" db="EMBL/GenBank/DDBJ databases">
        <title>Multicomponent nature underlies the extraordinary mechanical properties of spider dragline silk.</title>
        <authorList>
            <person name="Kono N."/>
            <person name="Nakamura H."/>
            <person name="Mori M."/>
            <person name="Yoshida Y."/>
            <person name="Ohtoshi R."/>
            <person name="Malay A.D."/>
            <person name="Moran D.A.P."/>
            <person name="Tomita M."/>
            <person name="Numata K."/>
            <person name="Arakawa K."/>
        </authorList>
    </citation>
    <scope>NUCLEOTIDE SEQUENCE</scope>
</reference>
<keyword evidence="2" id="KW-1185">Reference proteome</keyword>
<evidence type="ECO:0000313" key="2">
    <source>
        <dbReference type="Proteomes" id="UP000887159"/>
    </source>
</evidence>
<comment type="caution">
    <text evidence="1">The sequence shown here is derived from an EMBL/GenBank/DDBJ whole genome shotgun (WGS) entry which is preliminary data.</text>
</comment>
<evidence type="ECO:0000313" key="1">
    <source>
        <dbReference type="EMBL" id="GFY16506.1"/>
    </source>
</evidence>
<dbReference type="AlphaFoldDB" id="A0A8X6SY69"/>